<keyword evidence="1" id="KW-1133">Transmembrane helix</keyword>
<evidence type="ECO:0000313" key="2">
    <source>
        <dbReference type="Proteomes" id="UP000887566"/>
    </source>
</evidence>
<keyword evidence="2" id="KW-1185">Reference proteome</keyword>
<sequence>MIVNVMDPKRTTIATIIKKFVKEGRLETEQRGGVKVLRMFCAQNLIPLDRKQINHSVIRHLCTLLCALNVQLAKLLSLRDLLQSKMQKVILCFLLLTVLSIAVPSVSAECKKVGPDDVKWDETCSNGESLGCNAGGQGQNCRFCGKGDWPDC</sequence>
<evidence type="ECO:0000313" key="3">
    <source>
        <dbReference type="WBParaSite" id="PSAMB.scaffold4037size15921.g23350.t1"/>
    </source>
</evidence>
<proteinExistence type="predicted"/>
<dbReference type="Proteomes" id="UP000887566">
    <property type="component" value="Unplaced"/>
</dbReference>
<keyword evidence="1" id="KW-0472">Membrane</keyword>
<protein>
    <submittedName>
        <fullName evidence="3">Uncharacterized protein</fullName>
    </submittedName>
</protein>
<name>A0A914WGI8_9BILA</name>
<dbReference type="WBParaSite" id="PSAMB.scaffold4037size15921.g23350.t1">
    <property type="protein sequence ID" value="PSAMB.scaffold4037size15921.g23350.t1"/>
    <property type="gene ID" value="PSAMB.scaffold4037size15921.g23350"/>
</dbReference>
<keyword evidence="1" id="KW-0812">Transmembrane</keyword>
<evidence type="ECO:0000256" key="1">
    <source>
        <dbReference type="SAM" id="Phobius"/>
    </source>
</evidence>
<reference evidence="3" key="1">
    <citation type="submission" date="2022-11" db="UniProtKB">
        <authorList>
            <consortium name="WormBaseParasite"/>
        </authorList>
    </citation>
    <scope>IDENTIFICATION</scope>
</reference>
<accession>A0A914WGI8</accession>
<feature type="transmembrane region" description="Helical" evidence="1">
    <location>
        <begin position="89"/>
        <end position="107"/>
    </location>
</feature>
<dbReference type="AlphaFoldDB" id="A0A914WGI8"/>
<organism evidence="2 3">
    <name type="scientific">Plectus sambesii</name>
    <dbReference type="NCBI Taxonomy" id="2011161"/>
    <lineage>
        <taxon>Eukaryota</taxon>
        <taxon>Metazoa</taxon>
        <taxon>Ecdysozoa</taxon>
        <taxon>Nematoda</taxon>
        <taxon>Chromadorea</taxon>
        <taxon>Plectida</taxon>
        <taxon>Plectina</taxon>
        <taxon>Plectoidea</taxon>
        <taxon>Plectidae</taxon>
        <taxon>Plectus</taxon>
    </lineage>
</organism>